<dbReference type="InterPro" id="IPR018846">
    <property type="entry name" value="Beta-prop_RSE1/DDB1/CPSF1_1st"/>
</dbReference>
<feature type="domain" description="RSE1/DDB1/CPSF1 first beta-propeller" evidence="1">
    <location>
        <begin position="17"/>
        <end position="365"/>
    </location>
</feature>
<dbReference type="Proteomes" id="UP000324800">
    <property type="component" value="Unassembled WGS sequence"/>
</dbReference>
<accession>A0A5J4UQE0</accession>
<dbReference type="Pfam" id="PF10433">
    <property type="entry name" value="Beta-prop_RSE1_1st"/>
    <property type="match status" value="1"/>
</dbReference>
<sequence length="408" mass="46396">MTSYIFRDLVNSQLYEHCASGYLIDDFTVCLAVVRGGLLEVYVLQNNGQSSNMSDQVHYENKLNLFARIQIHGKIEGLQIVKIPQRRISSILISFAIARLSIMEYSTSCGQFETLGIYNLEDEYFNFGQFRPPTIPSPTIQADTNGRCCAFPCYERCIAVFPFTNGYVWNRNNESNNNIKNTQDEYDIECHPYILPLQQVIPHLNPIKITSISFLQEQGIPTLAILFQRSHTFEGRYAFRQDTQHVVVITLPPGPTFIPIINSGMKDINTLSVPIAVGAMHPSMNNITQYITKMKMRMNNQYTNDSDIQLQSQLLLSKGINIPKTSCVVWQQGSIPSDSQTIYSAQYPLQGLFIITPRAVLYVSSEERCALATNQWGDIKSVEQYNRELYNQSIDTQTTLYVGQQDKD</sequence>
<dbReference type="OrthoDB" id="6109at2759"/>
<dbReference type="Gene3D" id="2.130.10.10">
    <property type="entry name" value="YVTN repeat-like/Quinoprotein amine dehydrogenase"/>
    <property type="match status" value="1"/>
</dbReference>
<name>A0A5J4UQE0_9EUKA</name>
<comment type="caution">
    <text evidence="2">The sequence shown here is derived from an EMBL/GenBank/DDBJ whole genome shotgun (WGS) entry which is preliminary data.</text>
</comment>
<dbReference type="InterPro" id="IPR015943">
    <property type="entry name" value="WD40/YVTN_repeat-like_dom_sf"/>
</dbReference>
<dbReference type="PANTHER" id="PTHR10644">
    <property type="entry name" value="DNA REPAIR/RNA PROCESSING CPSF FAMILY"/>
    <property type="match status" value="1"/>
</dbReference>
<organism evidence="2 3">
    <name type="scientific">Streblomastix strix</name>
    <dbReference type="NCBI Taxonomy" id="222440"/>
    <lineage>
        <taxon>Eukaryota</taxon>
        <taxon>Metamonada</taxon>
        <taxon>Preaxostyla</taxon>
        <taxon>Oxymonadida</taxon>
        <taxon>Streblomastigidae</taxon>
        <taxon>Streblomastix</taxon>
    </lineage>
</organism>
<evidence type="ECO:0000259" key="1">
    <source>
        <dbReference type="Pfam" id="PF10433"/>
    </source>
</evidence>
<reference evidence="2 3" key="1">
    <citation type="submission" date="2019-03" db="EMBL/GenBank/DDBJ databases">
        <title>Single cell metagenomics reveals metabolic interactions within the superorganism composed of flagellate Streblomastix strix and complex community of Bacteroidetes bacteria on its surface.</title>
        <authorList>
            <person name="Treitli S.C."/>
            <person name="Kolisko M."/>
            <person name="Husnik F."/>
            <person name="Keeling P."/>
            <person name="Hampl V."/>
        </authorList>
    </citation>
    <scope>NUCLEOTIDE SEQUENCE [LARGE SCALE GENOMIC DNA]</scope>
    <source>
        <strain evidence="2">ST1C</strain>
    </source>
</reference>
<proteinExistence type="predicted"/>
<gene>
    <name evidence="2" type="ORF">EZS28_031557</name>
</gene>
<evidence type="ECO:0000313" key="2">
    <source>
        <dbReference type="EMBL" id="KAA6372916.1"/>
    </source>
</evidence>
<dbReference type="InterPro" id="IPR050358">
    <property type="entry name" value="RSE1/DDB1/CFT1"/>
</dbReference>
<dbReference type="EMBL" id="SNRW01013177">
    <property type="protein sequence ID" value="KAA6372916.1"/>
    <property type="molecule type" value="Genomic_DNA"/>
</dbReference>
<evidence type="ECO:0000313" key="3">
    <source>
        <dbReference type="Proteomes" id="UP000324800"/>
    </source>
</evidence>
<protein>
    <recommendedName>
        <fullName evidence="1">RSE1/DDB1/CPSF1 first beta-propeller domain-containing protein</fullName>
    </recommendedName>
</protein>
<dbReference type="AlphaFoldDB" id="A0A5J4UQE0"/>